<keyword evidence="7" id="KW-1185">Reference proteome</keyword>
<keyword evidence="1 5" id="KW-0963">Cytoplasm</keyword>
<dbReference type="PANTHER" id="PTHR33359">
    <property type="entry name" value="MOLYBDOPTERIN SYNTHASE SULFUR CARRIER SUBUNIT"/>
    <property type="match status" value="1"/>
</dbReference>
<dbReference type="Pfam" id="PF02597">
    <property type="entry name" value="ThiS"/>
    <property type="match status" value="1"/>
</dbReference>
<evidence type="ECO:0000256" key="3">
    <source>
        <dbReference type="ARBA" id="ARBA00022741"/>
    </source>
</evidence>
<dbReference type="GO" id="GO:0030366">
    <property type="term" value="F:molybdopterin synthase activity"/>
    <property type="evidence" value="ECO:0007669"/>
    <property type="project" value="UniProtKB-UniRule"/>
</dbReference>
<dbReference type="InterPro" id="IPR016155">
    <property type="entry name" value="Mopterin_synth/thiamin_S_b"/>
</dbReference>
<dbReference type="SUPFAM" id="SSF54285">
    <property type="entry name" value="MoaD/ThiS"/>
    <property type="match status" value="1"/>
</dbReference>
<dbReference type="GO" id="GO:0006777">
    <property type="term" value="P:Mo-molybdopterin cofactor biosynthetic process"/>
    <property type="evidence" value="ECO:0007669"/>
    <property type="project" value="UniProtKB-UniRule"/>
</dbReference>
<evidence type="ECO:0000256" key="1">
    <source>
        <dbReference type="ARBA" id="ARBA00022490"/>
    </source>
</evidence>
<proteinExistence type="inferred from homology"/>
<comment type="function">
    <text evidence="5">Acts as a sulfur carrier required for molybdopterin biosynthesis. Component of the molybdopterin synthase complex that catalyzes the conversion of precursor Z into molybdopterin by mediating the incorporation of 2 sulfur atoms into precursor Z to generate a dithiolene group. In the complex, serves as sulfur donor by being thiocarboxylated (-COSH) at its C-terminus by UBA4. After interaction with MOCS2B, the sulfur is then transferred to precursor Z to form molybdopterin.</text>
</comment>
<dbReference type="AlphaFoldDB" id="A0AA39QTQ7"/>
<accession>A0AA39QTQ7</accession>
<evidence type="ECO:0000256" key="4">
    <source>
        <dbReference type="ARBA" id="ARBA00023150"/>
    </source>
</evidence>
<dbReference type="Proteomes" id="UP001166286">
    <property type="component" value="Unassembled WGS sequence"/>
</dbReference>
<dbReference type="InterPro" id="IPR012675">
    <property type="entry name" value="Beta-grasp_dom_sf"/>
</dbReference>
<dbReference type="InterPro" id="IPR028887">
    <property type="entry name" value="MOCS2A_euk"/>
</dbReference>
<organism evidence="6 7">
    <name type="scientific">Cladonia borealis</name>
    <dbReference type="NCBI Taxonomy" id="184061"/>
    <lineage>
        <taxon>Eukaryota</taxon>
        <taxon>Fungi</taxon>
        <taxon>Dikarya</taxon>
        <taxon>Ascomycota</taxon>
        <taxon>Pezizomycotina</taxon>
        <taxon>Lecanoromycetes</taxon>
        <taxon>OSLEUM clade</taxon>
        <taxon>Lecanoromycetidae</taxon>
        <taxon>Lecanorales</taxon>
        <taxon>Lecanorineae</taxon>
        <taxon>Cladoniaceae</taxon>
        <taxon>Cladonia</taxon>
    </lineage>
</organism>
<gene>
    <name evidence="5" type="primary">cnxG</name>
    <name evidence="6" type="ORF">JMJ35_008428</name>
</gene>
<name>A0AA39QTQ7_9LECA</name>
<dbReference type="PANTHER" id="PTHR33359:SF1">
    <property type="entry name" value="MOLYBDOPTERIN SYNTHASE SULFUR CARRIER SUBUNIT"/>
    <property type="match status" value="1"/>
</dbReference>
<evidence type="ECO:0000313" key="7">
    <source>
        <dbReference type="Proteomes" id="UP001166286"/>
    </source>
</evidence>
<comment type="caution">
    <text evidence="6">The sequence shown here is derived from an EMBL/GenBank/DDBJ whole genome shotgun (WGS) entry which is preliminary data.</text>
</comment>
<comment type="PTM">
    <text evidence="5">C-terminal thiocarboxylation occurs in 2 steps, it is first acyl-adenylated (-COAMP) via the hesA/moeB/thiF part of UBA4, then thiocarboxylated (-COSH) via the rhodanese domain of UBA4.</text>
</comment>
<feature type="modified residue" description="1-thioglycine; alternate" evidence="5">
    <location>
        <position position="100"/>
    </location>
</feature>
<comment type="similarity">
    <text evidence="5">Belongs to the MoaD family. MOCS2A subfamily.</text>
</comment>
<comment type="pathway">
    <text evidence="5">Cofactor biosynthesis; molybdopterin biosynthesis.</text>
</comment>
<keyword evidence="3 5" id="KW-0547">Nucleotide-binding</keyword>
<dbReference type="GO" id="GO:1990140">
    <property type="term" value="C:molybdopterin synthase complex"/>
    <property type="evidence" value="ECO:0007669"/>
    <property type="project" value="UniProtKB-UniRule"/>
</dbReference>
<comment type="subunit">
    <text evidence="5">Heterotetramer; composed of 2 small (MOCS2A) and 2 large (MOCS2B) subunits.</text>
</comment>
<feature type="modified residue" description="Glycyl adenylate; alternate" evidence="5">
    <location>
        <position position="100"/>
    </location>
</feature>
<keyword evidence="2 5" id="KW-0597">Phosphoprotein</keyword>
<evidence type="ECO:0000256" key="2">
    <source>
        <dbReference type="ARBA" id="ARBA00022553"/>
    </source>
</evidence>
<evidence type="ECO:0000256" key="5">
    <source>
        <dbReference type="HAMAP-Rule" id="MF_03051"/>
    </source>
</evidence>
<dbReference type="EMBL" id="JAFEKC020000019">
    <property type="protein sequence ID" value="KAK0509057.1"/>
    <property type="molecule type" value="Genomic_DNA"/>
</dbReference>
<dbReference type="Gene3D" id="3.10.20.30">
    <property type="match status" value="1"/>
</dbReference>
<dbReference type="InterPro" id="IPR044672">
    <property type="entry name" value="MOCS2A"/>
</dbReference>
<dbReference type="GO" id="GO:1990133">
    <property type="term" value="C:molybdopterin adenylyltransferase complex"/>
    <property type="evidence" value="ECO:0007669"/>
    <property type="project" value="TreeGrafter"/>
</dbReference>
<dbReference type="InterPro" id="IPR003749">
    <property type="entry name" value="ThiS/MoaD-like"/>
</dbReference>
<comment type="subcellular location">
    <subcellularLocation>
        <location evidence="5">Cytoplasm</location>
    </subcellularLocation>
</comment>
<keyword evidence="4 5" id="KW-0501">Molybdenum cofactor biosynthesis</keyword>
<sequence length="100" mass="10455">MSSKPPKGHFRLLYFASAASYTRKSLDDVPAPLALTDLFAHLEKLYPGIGQAVLSSSAVTLNLGYVDVEDQEGTGGCKSSDATVINEGDEVAIIPPVSSG</sequence>
<evidence type="ECO:0000313" key="6">
    <source>
        <dbReference type="EMBL" id="KAK0509057.1"/>
    </source>
</evidence>
<reference evidence="6" key="1">
    <citation type="submission" date="2023-03" db="EMBL/GenBank/DDBJ databases">
        <title>Complete genome of Cladonia borealis.</title>
        <authorList>
            <person name="Park H."/>
        </authorList>
    </citation>
    <scope>NUCLEOTIDE SEQUENCE</scope>
    <source>
        <strain evidence="6">ANT050790</strain>
    </source>
</reference>
<protein>
    <recommendedName>
        <fullName evidence="5">Molybdopterin synthase sulfur carrier subunit</fullName>
    </recommendedName>
    <alternativeName>
        <fullName evidence="5">Common component for nitrate reductase and xanthine dehydrogenase protein G</fullName>
    </alternativeName>
    <alternativeName>
        <fullName evidence="5">Molybdenum cofactor synthesis protein 2 small subunit</fullName>
    </alternativeName>
    <alternativeName>
        <fullName evidence="5">Molybdenum cofactor synthesis protein 2A</fullName>
    </alternativeName>
    <alternativeName>
        <fullName evidence="5">Sulfur carrier protein MOCS2A</fullName>
        <shortName evidence="5">MOCS2A</shortName>
    </alternativeName>
</protein>
<dbReference type="GO" id="GO:0000166">
    <property type="term" value="F:nucleotide binding"/>
    <property type="evidence" value="ECO:0007669"/>
    <property type="project" value="UniProtKB-KW"/>
</dbReference>
<dbReference type="CDD" id="cd00754">
    <property type="entry name" value="Ubl_MoaD"/>
    <property type="match status" value="1"/>
</dbReference>
<dbReference type="HAMAP" id="MF_03051">
    <property type="entry name" value="MOCS2A"/>
    <property type="match status" value="1"/>
</dbReference>